<dbReference type="GO" id="GO:0005794">
    <property type="term" value="C:Golgi apparatus"/>
    <property type="evidence" value="ECO:0007669"/>
    <property type="project" value="UniProtKB-SubCell"/>
</dbReference>
<evidence type="ECO:0000256" key="1">
    <source>
        <dbReference type="ARBA" id="ARBA00004132"/>
    </source>
</evidence>
<dbReference type="Gramene" id="AUR62018989-RA">
    <property type="protein sequence ID" value="AUR62018989-RA:cds"/>
    <property type="gene ID" value="AUR62018989"/>
</dbReference>
<comment type="subcellular location">
    <subcellularLocation>
        <location evidence="1">Cytoplasmic vesicle</location>
        <location evidence="1">Clathrin-coated vesicle</location>
    </subcellularLocation>
    <subcellularLocation>
        <location evidence="2">Golgi apparatus</location>
    </subcellularLocation>
    <subcellularLocation>
        <location evidence="3">Membrane</location>
        <location evidence="3">Clathrin-coated pit</location>
    </subcellularLocation>
</comment>
<dbReference type="PANTHER" id="PTHR22951:SF24">
    <property type="entry name" value="ENTH DOMAIN-CONTAINING PROTEIN"/>
    <property type="match status" value="1"/>
</dbReference>
<evidence type="ECO:0000256" key="6">
    <source>
        <dbReference type="ARBA" id="ARBA00023136"/>
    </source>
</evidence>
<sequence>MGRPQKMKNLVGILKDKVSLIKATLLLSSKPTTSFHIAVLRATTHRHPSDPPPLDAVLSLVNHYRPSTSGVLIHALLQRLHGTTSVYVALKCLLTLHHVIIHGSPALKEEILGYSSGPLLNLSGFKDDSGGDTWDLSEWVRWYGDVIDHGVGLSRRKNRGGGGERLGLLISMVEVICGAPESLHYQRISLIYEVIKLVGEDYRMIMREINAVINQFGKKRIQDLSNDLIGELLNDLKRLENCREKLVLMFLNKKNDGVWELIEEVRKDVEEVKERRENMKLVMFDGSESTRVAENRVGESRSVSVVPRRRSKRWLDVEWNTMVASYG</sequence>
<dbReference type="GO" id="GO:0000149">
    <property type="term" value="F:SNARE binding"/>
    <property type="evidence" value="ECO:0007669"/>
    <property type="project" value="TreeGrafter"/>
</dbReference>
<dbReference type="OMA" id="HEIMILV"/>
<evidence type="ECO:0000313" key="11">
    <source>
        <dbReference type="Proteomes" id="UP000596660"/>
    </source>
</evidence>
<dbReference type="Proteomes" id="UP000596660">
    <property type="component" value="Unplaced"/>
</dbReference>
<evidence type="ECO:0000256" key="7">
    <source>
        <dbReference type="ARBA" id="ARBA00023176"/>
    </source>
</evidence>
<dbReference type="GO" id="GO:0048268">
    <property type="term" value="P:clathrin coat assembly"/>
    <property type="evidence" value="ECO:0007669"/>
    <property type="project" value="InterPro"/>
</dbReference>
<organism evidence="10 11">
    <name type="scientific">Chenopodium quinoa</name>
    <name type="common">Quinoa</name>
    <dbReference type="NCBI Taxonomy" id="63459"/>
    <lineage>
        <taxon>Eukaryota</taxon>
        <taxon>Viridiplantae</taxon>
        <taxon>Streptophyta</taxon>
        <taxon>Embryophyta</taxon>
        <taxon>Tracheophyta</taxon>
        <taxon>Spermatophyta</taxon>
        <taxon>Magnoliopsida</taxon>
        <taxon>eudicotyledons</taxon>
        <taxon>Gunneridae</taxon>
        <taxon>Pentapetalae</taxon>
        <taxon>Caryophyllales</taxon>
        <taxon>Chenopodiaceae</taxon>
        <taxon>Chenopodioideae</taxon>
        <taxon>Atripliceae</taxon>
        <taxon>Chenopodium</taxon>
    </lineage>
</organism>
<reference evidence="10" key="2">
    <citation type="submission" date="2021-03" db="UniProtKB">
        <authorList>
            <consortium name="EnsemblPlants"/>
        </authorList>
    </citation>
    <scope>IDENTIFICATION</scope>
</reference>
<keyword evidence="11" id="KW-1185">Reference proteome</keyword>
<evidence type="ECO:0000256" key="4">
    <source>
        <dbReference type="ARBA" id="ARBA00022583"/>
    </source>
</evidence>
<evidence type="ECO:0000256" key="3">
    <source>
        <dbReference type="ARBA" id="ARBA00004600"/>
    </source>
</evidence>
<dbReference type="SUPFAM" id="SSF48464">
    <property type="entry name" value="ENTH/VHS domain"/>
    <property type="match status" value="1"/>
</dbReference>
<gene>
    <name evidence="10" type="primary">LOC110709697</name>
</gene>
<proteinExistence type="predicted"/>
<dbReference type="InterPro" id="IPR011417">
    <property type="entry name" value="ANTH_dom"/>
</dbReference>
<keyword evidence="4" id="KW-0254">Endocytosis</keyword>
<keyword evidence="8" id="KW-0968">Cytoplasmic vesicle</keyword>
<dbReference type="GeneID" id="110709697"/>
<evidence type="ECO:0000256" key="5">
    <source>
        <dbReference type="ARBA" id="ARBA00023034"/>
    </source>
</evidence>
<dbReference type="Gene3D" id="1.25.40.90">
    <property type="match status" value="1"/>
</dbReference>
<dbReference type="GO" id="GO:0005546">
    <property type="term" value="F:phosphatidylinositol-4,5-bisphosphate binding"/>
    <property type="evidence" value="ECO:0007669"/>
    <property type="project" value="TreeGrafter"/>
</dbReference>
<dbReference type="SMART" id="SM00273">
    <property type="entry name" value="ENTH"/>
    <property type="match status" value="1"/>
</dbReference>
<dbReference type="GO" id="GO:0006900">
    <property type="term" value="P:vesicle budding from membrane"/>
    <property type="evidence" value="ECO:0007669"/>
    <property type="project" value="TreeGrafter"/>
</dbReference>
<dbReference type="Pfam" id="PF07651">
    <property type="entry name" value="ANTH"/>
    <property type="match status" value="1"/>
</dbReference>
<dbReference type="PANTHER" id="PTHR22951">
    <property type="entry name" value="CLATHRIN ASSEMBLY PROTEIN"/>
    <property type="match status" value="1"/>
</dbReference>
<evidence type="ECO:0000259" key="9">
    <source>
        <dbReference type="PROSITE" id="PS50942"/>
    </source>
</evidence>
<keyword evidence="5" id="KW-0333">Golgi apparatus</keyword>
<dbReference type="InterPro" id="IPR008942">
    <property type="entry name" value="ENTH_VHS"/>
</dbReference>
<dbReference type="CDD" id="cd16987">
    <property type="entry name" value="ANTH_N_AP180_plant"/>
    <property type="match status" value="1"/>
</dbReference>
<dbReference type="KEGG" id="cqi:110709697"/>
<dbReference type="InterPro" id="IPR013809">
    <property type="entry name" value="ENTH"/>
</dbReference>
<dbReference type="OrthoDB" id="44015at2759"/>
<dbReference type="GO" id="GO:0072583">
    <property type="term" value="P:clathrin-dependent endocytosis"/>
    <property type="evidence" value="ECO:0007669"/>
    <property type="project" value="InterPro"/>
</dbReference>
<evidence type="ECO:0000256" key="8">
    <source>
        <dbReference type="ARBA" id="ARBA00023329"/>
    </source>
</evidence>
<keyword evidence="7" id="KW-0168">Coated pit</keyword>
<feature type="domain" description="ENTH" evidence="9">
    <location>
        <begin position="27"/>
        <end position="161"/>
    </location>
</feature>
<dbReference type="InterPro" id="IPR048050">
    <property type="entry name" value="ANTH_N_plant"/>
</dbReference>
<dbReference type="GO" id="GO:0005905">
    <property type="term" value="C:clathrin-coated pit"/>
    <property type="evidence" value="ECO:0007669"/>
    <property type="project" value="UniProtKB-SubCell"/>
</dbReference>
<keyword evidence="6" id="KW-0472">Membrane</keyword>
<dbReference type="GO" id="GO:0030136">
    <property type="term" value="C:clathrin-coated vesicle"/>
    <property type="evidence" value="ECO:0007669"/>
    <property type="project" value="UniProtKB-SubCell"/>
</dbReference>
<dbReference type="EnsemblPlants" id="AUR62018989-RA">
    <property type="protein sequence ID" value="AUR62018989-RA:cds"/>
    <property type="gene ID" value="AUR62018989"/>
</dbReference>
<dbReference type="AlphaFoldDB" id="A0A803LUU5"/>
<dbReference type="GO" id="GO:0005545">
    <property type="term" value="F:1-phosphatidylinositol binding"/>
    <property type="evidence" value="ECO:0007669"/>
    <property type="project" value="TreeGrafter"/>
</dbReference>
<protein>
    <recommendedName>
        <fullName evidence="9">ENTH domain-containing protein</fullName>
    </recommendedName>
</protein>
<evidence type="ECO:0000256" key="2">
    <source>
        <dbReference type="ARBA" id="ARBA00004555"/>
    </source>
</evidence>
<evidence type="ECO:0000313" key="10">
    <source>
        <dbReference type="EnsemblPlants" id="AUR62018989-RA:cds"/>
    </source>
</evidence>
<reference evidence="10" key="1">
    <citation type="journal article" date="2017" name="Nature">
        <title>The genome of Chenopodium quinoa.</title>
        <authorList>
            <person name="Jarvis D.E."/>
            <person name="Ho Y.S."/>
            <person name="Lightfoot D.J."/>
            <person name="Schmoeckel S.M."/>
            <person name="Li B."/>
            <person name="Borm T.J.A."/>
            <person name="Ohyanagi H."/>
            <person name="Mineta K."/>
            <person name="Michell C.T."/>
            <person name="Saber N."/>
            <person name="Kharbatia N.M."/>
            <person name="Rupper R.R."/>
            <person name="Sharp A.R."/>
            <person name="Dally N."/>
            <person name="Boughton B.A."/>
            <person name="Woo Y.H."/>
            <person name="Gao G."/>
            <person name="Schijlen E.G.W.M."/>
            <person name="Guo X."/>
            <person name="Momin A.A."/>
            <person name="Negrao S."/>
            <person name="Al-Babili S."/>
            <person name="Gehring C."/>
            <person name="Roessner U."/>
            <person name="Jung C."/>
            <person name="Murphy K."/>
            <person name="Arold S.T."/>
            <person name="Gojobori T."/>
            <person name="van der Linden C.G."/>
            <person name="van Loo E.N."/>
            <person name="Jellen E.N."/>
            <person name="Maughan P.J."/>
            <person name="Tester M."/>
        </authorList>
    </citation>
    <scope>NUCLEOTIDE SEQUENCE [LARGE SCALE GENOMIC DNA]</scope>
    <source>
        <strain evidence="10">cv. PI 614886</strain>
    </source>
</reference>
<dbReference type="InterPro" id="IPR045192">
    <property type="entry name" value="AP180-like"/>
</dbReference>
<accession>A0A803LUU5</accession>
<dbReference type="RefSeq" id="XP_021743612.1">
    <property type="nucleotide sequence ID" value="XM_021887920.1"/>
</dbReference>
<name>A0A803LUU5_CHEQI</name>
<dbReference type="GO" id="GO:0032050">
    <property type="term" value="F:clathrin heavy chain binding"/>
    <property type="evidence" value="ECO:0007669"/>
    <property type="project" value="TreeGrafter"/>
</dbReference>
<dbReference type="PROSITE" id="PS50942">
    <property type="entry name" value="ENTH"/>
    <property type="match status" value="1"/>
</dbReference>